<dbReference type="InterPro" id="IPR055410">
    <property type="entry name" value="Beta-prop_CAF1B_HIR1"/>
</dbReference>
<feature type="region of interest" description="Disordered" evidence="12">
    <location>
        <begin position="289"/>
        <end position="322"/>
    </location>
</feature>
<dbReference type="STRING" id="101127.A0A1X2GM37"/>
<evidence type="ECO:0000256" key="2">
    <source>
        <dbReference type="ARBA" id="ARBA00004123"/>
    </source>
</evidence>
<dbReference type="PROSITE" id="PS50294">
    <property type="entry name" value="WD_REPEATS_REGION"/>
    <property type="match status" value="3"/>
</dbReference>
<feature type="compositionally biased region" description="Low complexity" evidence="12">
    <location>
        <begin position="483"/>
        <end position="497"/>
    </location>
</feature>
<dbReference type="InterPro" id="IPR019775">
    <property type="entry name" value="WD40_repeat_CS"/>
</dbReference>
<keyword evidence="8 11" id="KW-0804">Transcription</keyword>
<evidence type="ECO:0000256" key="3">
    <source>
        <dbReference type="ARBA" id="ARBA00007306"/>
    </source>
</evidence>
<evidence type="ECO:0000256" key="1">
    <source>
        <dbReference type="ARBA" id="ARBA00002677"/>
    </source>
</evidence>
<dbReference type="EMBL" id="MCGT01000009">
    <property type="protein sequence ID" value="ORX56925.1"/>
    <property type="molecule type" value="Genomic_DNA"/>
</dbReference>
<dbReference type="Proteomes" id="UP000242146">
    <property type="component" value="Unassembled WGS sequence"/>
</dbReference>
<sequence>MIIFKPDWIYHGDAQQTKGKKQCIYSVDVHPDGNRLATGSLDTTIKIWNTLPIYDEKAEYDSTCHKLLCTMTLHNGAVLCVRWSKDGRYLASSSDNDNVIIIWELDREATTGSVFGSNDVNHETWRAVKYLRGHNSDVQDLAWSHNHQYLASCGVDGFIIIWDARTFEQVHKIDQHTGFVKGITWDPVSKYLASQSDDKKVKIWRTSDWQEEAEIEGPFYNAPGTTFFSRLSWSPEGSHIAAANAVNGSQCVAAIINRDHWESDVSLVGHAMPVEVTAFNPKMFYVHREESSNEDDGDESDREEKKDDKPADEDTVMKDTETDRPLELVDVCALGGQDRGISIWMTGRSRPMCVARDLFENNVYDLSWTPDGTTLYACSQDGSVACIELKNEMKQPADHQDVLQRLEQYGYGRKHTMLPETPSQLDLEGQQEQEDLQARPSTSQRLESLMSGSQSDIRIGAGSSSMEVDGDQPASRDSVADITNTSSFSSSSSPSTTILEQKVTVTKDGKRRIQPVAVVKSLASNEPTSSAAASSSRTTALETLDHASPVANLRYDIPSLARGNRRRPDDDDPLLSLNGPPPASRFCPAWLDAAVPPPTASQIHLGAPKVKSSLLYRFDGDSQTAVIESHNPRSGSECAKVLLSKGGKMVWKDYLPHAVLLMTGNRQFSVVGCEDATIVVYSPAGRRLLPPIVLESTPVVLNCKNEWLLCLTETGLLYTWNILKQTCSLADVSVAPLLRVAQLMKPEDDEDDQPQPSPSLKDVRLQDNGTPLIVTSYHQVFAYSQPMRSWLRISDAWFILSEFWGSGHGDTLENHPLGWLSSALSKSGATDPTHDCIKSLANLDSQMAGTITLSHIENQLAACMVLGSAKEYKDWMKIYARRLSEENAHAKVQELCQWLVGPPFM</sequence>
<dbReference type="InterPro" id="IPR015943">
    <property type="entry name" value="WD40/YVTN_repeat-like_dom_sf"/>
</dbReference>
<comment type="caution">
    <text evidence="15">The sequence shown here is derived from an EMBL/GenBank/DDBJ whole genome shotgun (WGS) entry which is preliminary data.</text>
</comment>
<evidence type="ECO:0000259" key="13">
    <source>
        <dbReference type="Pfam" id="PF07569"/>
    </source>
</evidence>
<organism evidence="15 16">
    <name type="scientific">Hesseltinella vesiculosa</name>
    <dbReference type="NCBI Taxonomy" id="101127"/>
    <lineage>
        <taxon>Eukaryota</taxon>
        <taxon>Fungi</taxon>
        <taxon>Fungi incertae sedis</taxon>
        <taxon>Mucoromycota</taxon>
        <taxon>Mucoromycotina</taxon>
        <taxon>Mucoromycetes</taxon>
        <taxon>Mucorales</taxon>
        <taxon>Cunninghamellaceae</taxon>
        <taxon>Hesseltinella</taxon>
    </lineage>
</organism>
<evidence type="ECO:0000256" key="10">
    <source>
        <dbReference type="PROSITE-ProRule" id="PRU00221"/>
    </source>
</evidence>
<dbReference type="InterPro" id="IPR031120">
    <property type="entry name" value="HIR1-like"/>
</dbReference>
<keyword evidence="6 11" id="KW-0156">Chromatin regulator</keyword>
<dbReference type="Pfam" id="PF24105">
    <property type="entry name" value="Beta-prop_CAF1B_HIR1"/>
    <property type="match status" value="1"/>
</dbReference>
<feature type="compositionally biased region" description="Polar residues" evidence="12">
    <location>
        <begin position="439"/>
        <end position="466"/>
    </location>
</feature>
<evidence type="ECO:0000313" key="16">
    <source>
        <dbReference type="Proteomes" id="UP000242146"/>
    </source>
</evidence>
<dbReference type="GO" id="GO:0000417">
    <property type="term" value="C:HIR complex"/>
    <property type="evidence" value="ECO:0007669"/>
    <property type="project" value="TreeGrafter"/>
</dbReference>
<keyword evidence="11" id="KW-0678">Repressor</keyword>
<dbReference type="GO" id="GO:0005634">
    <property type="term" value="C:nucleus"/>
    <property type="evidence" value="ECO:0007669"/>
    <property type="project" value="UniProtKB-SubCell"/>
</dbReference>
<dbReference type="PANTHER" id="PTHR13831:SF0">
    <property type="entry name" value="PROTEIN HIRA"/>
    <property type="match status" value="1"/>
</dbReference>
<dbReference type="Pfam" id="PF09453">
    <property type="entry name" value="HIRA_B"/>
    <property type="match status" value="1"/>
</dbReference>
<dbReference type="GO" id="GO:0006338">
    <property type="term" value="P:chromatin remodeling"/>
    <property type="evidence" value="ECO:0007669"/>
    <property type="project" value="InterPro"/>
</dbReference>
<dbReference type="PROSITE" id="PS50082">
    <property type="entry name" value="WD_REPEATS_2"/>
    <property type="match status" value="4"/>
</dbReference>
<evidence type="ECO:0000313" key="15">
    <source>
        <dbReference type="EMBL" id="ORX56925.1"/>
    </source>
</evidence>
<evidence type="ECO:0000256" key="11">
    <source>
        <dbReference type="RuleBase" id="RU364014"/>
    </source>
</evidence>
<keyword evidence="7 11" id="KW-0805">Transcription regulation</keyword>
<feature type="repeat" description="WD" evidence="10">
    <location>
        <begin position="173"/>
        <end position="214"/>
    </location>
</feature>
<dbReference type="PANTHER" id="PTHR13831">
    <property type="entry name" value="MEMBER OF THE HIR1 FAMILY OF WD-REPEAT PROTEINS"/>
    <property type="match status" value="1"/>
</dbReference>
<dbReference type="SUPFAM" id="SSF50978">
    <property type="entry name" value="WD40 repeat-like"/>
    <property type="match status" value="1"/>
</dbReference>
<dbReference type="InterPro" id="IPR019015">
    <property type="entry name" value="HIRA_B_motif"/>
</dbReference>
<comment type="function">
    <text evidence="1 11">Required for replication-independent chromatin assembly and for the periodic repression of histone gene transcription during the cell cycle.</text>
</comment>
<dbReference type="GO" id="GO:0006351">
    <property type="term" value="P:DNA-templated transcription"/>
    <property type="evidence" value="ECO:0007669"/>
    <property type="project" value="InterPro"/>
</dbReference>
<dbReference type="AlphaFoldDB" id="A0A1X2GM37"/>
<evidence type="ECO:0000256" key="7">
    <source>
        <dbReference type="ARBA" id="ARBA00023015"/>
    </source>
</evidence>
<evidence type="ECO:0000256" key="12">
    <source>
        <dbReference type="SAM" id="MobiDB-lite"/>
    </source>
</evidence>
<dbReference type="Gene3D" id="2.130.10.10">
    <property type="entry name" value="YVTN repeat-like/Quinoprotein amine dehydrogenase"/>
    <property type="match status" value="2"/>
</dbReference>
<feature type="repeat" description="WD" evidence="10">
    <location>
        <begin position="131"/>
        <end position="172"/>
    </location>
</feature>
<gene>
    <name evidence="15" type="ORF">DM01DRAFT_1344659</name>
</gene>
<comment type="similarity">
    <text evidence="3 11">Belongs to the WD repeat HIR1 family.</text>
</comment>
<dbReference type="InterPro" id="IPR001680">
    <property type="entry name" value="WD40_rpt"/>
</dbReference>
<feature type="domain" description="CAF1B/HIR1 beta-propeller" evidence="14">
    <location>
        <begin position="21"/>
        <end position="391"/>
    </location>
</feature>
<dbReference type="SMART" id="SM00320">
    <property type="entry name" value="WD40"/>
    <property type="match status" value="5"/>
</dbReference>
<dbReference type="InterPro" id="IPR036322">
    <property type="entry name" value="WD40_repeat_dom_sf"/>
</dbReference>
<feature type="domain" description="Protein HIRA-like C-terminal" evidence="13">
    <location>
        <begin position="685"/>
        <end position="899"/>
    </location>
</feature>
<dbReference type="OrthoDB" id="1741719at2759"/>
<dbReference type="GO" id="GO:0006355">
    <property type="term" value="P:regulation of DNA-templated transcription"/>
    <property type="evidence" value="ECO:0007669"/>
    <property type="project" value="InterPro"/>
</dbReference>
<keyword evidence="4 10" id="KW-0853">WD repeat</keyword>
<feature type="repeat" description="WD" evidence="10">
    <location>
        <begin position="71"/>
        <end position="113"/>
    </location>
</feature>
<evidence type="ECO:0000256" key="4">
    <source>
        <dbReference type="ARBA" id="ARBA00022574"/>
    </source>
</evidence>
<keyword evidence="16" id="KW-1185">Reference proteome</keyword>
<reference evidence="15 16" key="1">
    <citation type="submission" date="2016-07" db="EMBL/GenBank/DDBJ databases">
        <title>Pervasive Adenine N6-methylation of Active Genes in Fungi.</title>
        <authorList>
            <consortium name="DOE Joint Genome Institute"/>
            <person name="Mondo S.J."/>
            <person name="Dannebaum R.O."/>
            <person name="Kuo R.C."/>
            <person name="Labutti K."/>
            <person name="Haridas S."/>
            <person name="Kuo A."/>
            <person name="Salamov A."/>
            <person name="Ahrendt S.R."/>
            <person name="Lipzen A."/>
            <person name="Sullivan W."/>
            <person name="Andreopoulos W.B."/>
            <person name="Clum A."/>
            <person name="Lindquist E."/>
            <person name="Daum C."/>
            <person name="Ramamoorthy G.K."/>
            <person name="Gryganskyi A."/>
            <person name="Culley D."/>
            <person name="Magnuson J.K."/>
            <person name="James T.Y."/>
            <person name="O'Malley M.A."/>
            <person name="Stajich J.E."/>
            <person name="Spatafora J.W."/>
            <person name="Visel A."/>
            <person name="Grigoriev I.V."/>
        </authorList>
    </citation>
    <scope>NUCLEOTIDE SEQUENCE [LARGE SCALE GENOMIC DNA]</scope>
    <source>
        <strain evidence="15 16">NRRL 3301</strain>
    </source>
</reference>
<dbReference type="CDD" id="cd00200">
    <property type="entry name" value="WD40"/>
    <property type="match status" value="1"/>
</dbReference>
<evidence type="ECO:0000256" key="6">
    <source>
        <dbReference type="ARBA" id="ARBA00022853"/>
    </source>
</evidence>
<dbReference type="GO" id="GO:0031491">
    <property type="term" value="F:nucleosome binding"/>
    <property type="evidence" value="ECO:0007669"/>
    <property type="project" value="TreeGrafter"/>
</dbReference>
<comment type="subcellular location">
    <subcellularLocation>
        <location evidence="2 11">Nucleus</location>
    </subcellularLocation>
</comment>
<feature type="repeat" description="WD" evidence="10">
    <location>
        <begin position="17"/>
        <end position="49"/>
    </location>
</feature>
<evidence type="ECO:0000256" key="5">
    <source>
        <dbReference type="ARBA" id="ARBA00022737"/>
    </source>
</evidence>
<evidence type="ECO:0000256" key="8">
    <source>
        <dbReference type="ARBA" id="ARBA00023163"/>
    </source>
</evidence>
<feature type="compositionally biased region" description="Acidic residues" evidence="12">
    <location>
        <begin position="292"/>
        <end position="301"/>
    </location>
</feature>
<evidence type="ECO:0000256" key="9">
    <source>
        <dbReference type="ARBA" id="ARBA00023242"/>
    </source>
</evidence>
<feature type="region of interest" description="Disordered" evidence="12">
    <location>
        <begin position="426"/>
        <end position="507"/>
    </location>
</feature>
<proteinExistence type="inferred from homology"/>
<dbReference type="InterPro" id="IPR011494">
    <property type="entry name" value="HIRA-like_C"/>
</dbReference>
<dbReference type="PROSITE" id="PS00678">
    <property type="entry name" value="WD_REPEATS_1"/>
    <property type="match status" value="2"/>
</dbReference>
<protein>
    <recommendedName>
        <fullName evidence="11">Protein HIR</fullName>
    </recommendedName>
</protein>
<dbReference type="SUPFAM" id="SSF82171">
    <property type="entry name" value="DPP6 N-terminal domain-like"/>
    <property type="match status" value="1"/>
</dbReference>
<dbReference type="Pfam" id="PF07569">
    <property type="entry name" value="Hira"/>
    <property type="match status" value="1"/>
</dbReference>
<dbReference type="GO" id="GO:0000785">
    <property type="term" value="C:chromatin"/>
    <property type="evidence" value="ECO:0007669"/>
    <property type="project" value="TreeGrafter"/>
</dbReference>
<keyword evidence="5 11" id="KW-0677">Repeat</keyword>
<keyword evidence="9 11" id="KW-0539">Nucleus</keyword>
<accession>A0A1X2GM37</accession>
<evidence type="ECO:0000259" key="14">
    <source>
        <dbReference type="Pfam" id="PF24105"/>
    </source>
</evidence>
<name>A0A1X2GM37_9FUNG</name>